<dbReference type="Proteomes" id="UP001146793">
    <property type="component" value="Unassembled WGS sequence"/>
</dbReference>
<proteinExistence type="predicted"/>
<evidence type="ECO:0000256" key="1">
    <source>
        <dbReference type="SAM" id="MobiDB-lite"/>
    </source>
</evidence>
<feature type="region of interest" description="Disordered" evidence="1">
    <location>
        <begin position="57"/>
        <end position="105"/>
    </location>
</feature>
<gene>
    <name evidence="2" type="ORF">M0812_10774</name>
</gene>
<reference evidence="2" key="1">
    <citation type="submission" date="2022-08" db="EMBL/GenBank/DDBJ databases">
        <title>Novel sulphate-reducing endosymbionts in the free-living metamonad Anaeramoeba.</title>
        <authorList>
            <person name="Jerlstrom-Hultqvist J."/>
            <person name="Cepicka I."/>
            <person name="Gallot-Lavallee L."/>
            <person name="Salas-Leiva D."/>
            <person name="Curtis B.A."/>
            <person name="Zahonova K."/>
            <person name="Pipaliya S."/>
            <person name="Dacks J."/>
            <person name="Roger A.J."/>
        </authorList>
    </citation>
    <scope>NUCLEOTIDE SEQUENCE</scope>
    <source>
        <strain evidence="2">Busselton2</strain>
    </source>
</reference>
<sequence length="105" mass="12137">MTDYFKEIATGLLLVGASAAVYSSYQKKVQHDEVLKSQQEILTTLTEMCCNCVTVEKDQKKKKKDKKEKKGKKDKKNKKGKKDKKKKGKKDKKKKKGKKDKKKKK</sequence>
<evidence type="ECO:0000313" key="2">
    <source>
        <dbReference type="EMBL" id="KAJ3444912.1"/>
    </source>
</evidence>
<protein>
    <submittedName>
        <fullName evidence="2">Uncharacterized protein</fullName>
    </submittedName>
</protein>
<name>A0AAV7ZSI1_9EUKA</name>
<dbReference type="AlphaFoldDB" id="A0AAV7ZSI1"/>
<comment type="caution">
    <text evidence="2">The sequence shown here is derived from an EMBL/GenBank/DDBJ whole genome shotgun (WGS) entry which is preliminary data.</text>
</comment>
<feature type="compositionally biased region" description="Basic residues" evidence="1">
    <location>
        <begin position="60"/>
        <end position="105"/>
    </location>
</feature>
<accession>A0AAV7ZSI1</accession>
<dbReference type="EMBL" id="JANTQA010000023">
    <property type="protein sequence ID" value="KAJ3444912.1"/>
    <property type="molecule type" value="Genomic_DNA"/>
</dbReference>
<organism evidence="2 3">
    <name type="scientific">Anaeramoeba flamelloides</name>
    <dbReference type="NCBI Taxonomy" id="1746091"/>
    <lineage>
        <taxon>Eukaryota</taxon>
        <taxon>Metamonada</taxon>
        <taxon>Anaeramoebidae</taxon>
        <taxon>Anaeramoeba</taxon>
    </lineage>
</organism>
<evidence type="ECO:0000313" key="3">
    <source>
        <dbReference type="Proteomes" id="UP001146793"/>
    </source>
</evidence>